<keyword evidence="5" id="KW-0029">Amino-acid transport</keyword>
<dbReference type="PANTHER" id="PTHR43495:SF2">
    <property type="entry name" value="D-SERINE_D-ALANINE_GLYCINE TRANSPORTER"/>
    <property type="match status" value="1"/>
</dbReference>
<comment type="caution">
    <text evidence="11">The sequence shown here is derived from an EMBL/GenBank/DDBJ whole genome shotgun (WGS) entry which is preliminary data.</text>
</comment>
<dbReference type="EMBL" id="JAEDAJ010000003">
    <property type="protein sequence ID" value="MBK0331270.1"/>
    <property type="molecule type" value="Genomic_DNA"/>
</dbReference>
<feature type="transmembrane region" description="Helical" evidence="9">
    <location>
        <begin position="148"/>
        <end position="170"/>
    </location>
</feature>
<dbReference type="Gene3D" id="1.20.1740.10">
    <property type="entry name" value="Amino acid/polyamine transporter I"/>
    <property type="match status" value="1"/>
</dbReference>
<feature type="transmembrane region" description="Helical" evidence="9">
    <location>
        <begin position="120"/>
        <end position="142"/>
    </location>
</feature>
<dbReference type="PIRSF" id="PIRSF006060">
    <property type="entry name" value="AA_transporter"/>
    <property type="match status" value="1"/>
</dbReference>
<feature type="compositionally biased region" description="Low complexity" evidence="8">
    <location>
        <begin position="10"/>
        <end position="31"/>
    </location>
</feature>
<dbReference type="Pfam" id="PF00324">
    <property type="entry name" value="AA_permease"/>
    <property type="match status" value="1"/>
</dbReference>
<feature type="transmembrane region" description="Helical" evidence="9">
    <location>
        <begin position="435"/>
        <end position="452"/>
    </location>
</feature>
<evidence type="ECO:0000256" key="3">
    <source>
        <dbReference type="ARBA" id="ARBA00022475"/>
    </source>
</evidence>
<feature type="transmembrane region" description="Helical" evidence="9">
    <location>
        <begin position="301"/>
        <end position="322"/>
    </location>
</feature>
<feature type="region of interest" description="Disordered" evidence="8">
    <location>
        <begin position="1"/>
        <end position="31"/>
    </location>
</feature>
<feature type="transmembrane region" description="Helical" evidence="9">
    <location>
        <begin position="390"/>
        <end position="415"/>
    </location>
</feature>
<feature type="transmembrane region" description="Helical" evidence="9">
    <location>
        <begin position="458"/>
        <end position="478"/>
    </location>
</feature>
<evidence type="ECO:0000256" key="7">
    <source>
        <dbReference type="ARBA" id="ARBA00023136"/>
    </source>
</evidence>
<dbReference type="PANTHER" id="PTHR43495">
    <property type="entry name" value="GABA PERMEASE"/>
    <property type="match status" value="1"/>
</dbReference>
<evidence type="ECO:0000256" key="9">
    <source>
        <dbReference type="SAM" id="Phobius"/>
    </source>
</evidence>
<dbReference type="Proteomes" id="UP000612352">
    <property type="component" value="Unassembled WGS sequence"/>
</dbReference>
<evidence type="ECO:0000256" key="5">
    <source>
        <dbReference type="ARBA" id="ARBA00022970"/>
    </source>
</evidence>
<feature type="transmembrane region" description="Helical" evidence="9">
    <location>
        <begin position="182"/>
        <end position="204"/>
    </location>
</feature>
<feature type="transmembrane region" description="Helical" evidence="9">
    <location>
        <begin position="270"/>
        <end position="289"/>
    </location>
</feature>
<keyword evidence="6 9" id="KW-1133">Transmembrane helix</keyword>
<feature type="domain" description="Amino acid permease/ SLC12A" evidence="10">
    <location>
        <begin position="42"/>
        <end position="480"/>
    </location>
</feature>
<feature type="transmembrane region" description="Helical" evidence="9">
    <location>
        <begin position="43"/>
        <end position="60"/>
    </location>
</feature>
<organism evidence="11 12">
    <name type="scientific">Brachybacterium halotolerans</name>
    <dbReference type="NCBI Taxonomy" id="2795215"/>
    <lineage>
        <taxon>Bacteria</taxon>
        <taxon>Bacillati</taxon>
        <taxon>Actinomycetota</taxon>
        <taxon>Actinomycetes</taxon>
        <taxon>Micrococcales</taxon>
        <taxon>Dermabacteraceae</taxon>
        <taxon>Brachybacterium</taxon>
    </lineage>
</organism>
<evidence type="ECO:0000313" key="11">
    <source>
        <dbReference type="EMBL" id="MBK0331270.1"/>
    </source>
</evidence>
<keyword evidence="3" id="KW-1003">Cell membrane</keyword>
<keyword evidence="2" id="KW-0813">Transport</keyword>
<name>A0ABS1BBB0_9MICO</name>
<evidence type="ECO:0000256" key="1">
    <source>
        <dbReference type="ARBA" id="ARBA00004651"/>
    </source>
</evidence>
<evidence type="ECO:0000256" key="4">
    <source>
        <dbReference type="ARBA" id="ARBA00022692"/>
    </source>
</evidence>
<gene>
    <name evidence="11" type="ORF">I8D64_07625</name>
</gene>
<evidence type="ECO:0000256" key="2">
    <source>
        <dbReference type="ARBA" id="ARBA00022448"/>
    </source>
</evidence>
<keyword evidence="4 9" id="KW-0812">Transmembrane</keyword>
<accession>A0ABS1BBB0</accession>
<feature type="transmembrane region" description="Helical" evidence="9">
    <location>
        <begin position="66"/>
        <end position="86"/>
    </location>
</feature>
<proteinExistence type="predicted"/>
<protein>
    <submittedName>
        <fullName evidence="11">Amino acid permease</fullName>
    </submittedName>
</protein>
<sequence>MGKVPRVTHSSSSTTSTSTGSDASGSGAPDAPRLERSLGNRHIQLIAIGGAIGTGLFMGSGKTISVAGPSVLLVYVVIGFMLYFVMRAMGEILLSRREYRNFADFTGDLLGPWAAFFTGWTYWFCWVVTAVADVIVIASVYLRDLVPMLPSWATPVLAIVVIALLIGLNLPTVRAFGEAEFWFAMVKIVAILALIVLGLVLVLTGFETSAGPSSFTHLWADGGFFPRGFTGFVAAFQIATFAFVGIELVGTTAAETRDPEKNLPRAVRSIPVRILLFYVGALVILMSVMPWTVYSADDSPFIQVFATAGLPAAAAIVNLVVLTSAMSSANSGIYSTSRMVFGLATQNDAPRLFARVSRRHVPQNALFLTGVMLLASVVLLVFGLGESTAFSVVTTVSSLCFMFVWTMILLSYLAYRRRRPQDHAASRFRMPLGTVMSFVVMAFFAFLLWAFTGASDTLAGLLATPVWFVIVAIGYVLIRRDAAHGAQREEFRARVARERDEAARWRTEPVERG</sequence>
<evidence type="ECO:0000313" key="12">
    <source>
        <dbReference type="Proteomes" id="UP000612352"/>
    </source>
</evidence>
<dbReference type="InterPro" id="IPR004841">
    <property type="entry name" value="AA-permease/SLC12A_dom"/>
</dbReference>
<feature type="transmembrane region" description="Helical" evidence="9">
    <location>
        <begin position="365"/>
        <end position="384"/>
    </location>
</feature>
<comment type="subcellular location">
    <subcellularLocation>
        <location evidence="1">Cell membrane</location>
        <topology evidence="1">Multi-pass membrane protein</topology>
    </subcellularLocation>
</comment>
<evidence type="ECO:0000259" key="10">
    <source>
        <dbReference type="Pfam" id="PF00324"/>
    </source>
</evidence>
<keyword evidence="12" id="KW-1185">Reference proteome</keyword>
<evidence type="ECO:0000256" key="8">
    <source>
        <dbReference type="SAM" id="MobiDB-lite"/>
    </source>
</evidence>
<keyword evidence="7 9" id="KW-0472">Membrane</keyword>
<feature type="transmembrane region" description="Helical" evidence="9">
    <location>
        <begin position="224"/>
        <end position="249"/>
    </location>
</feature>
<reference evidence="11 12" key="1">
    <citation type="submission" date="2020-12" db="EMBL/GenBank/DDBJ databases">
        <title>Brachybacterium sp. MASK1Z-5, whole genome shotgun sequence.</title>
        <authorList>
            <person name="Tuo L."/>
        </authorList>
    </citation>
    <scope>NUCLEOTIDE SEQUENCE [LARGE SCALE GENOMIC DNA]</scope>
    <source>
        <strain evidence="11 12">MASK1Z-5</strain>
    </source>
</reference>
<evidence type="ECO:0000256" key="6">
    <source>
        <dbReference type="ARBA" id="ARBA00022989"/>
    </source>
</evidence>